<feature type="non-terminal residue" evidence="1">
    <location>
        <position position="1"/>
    </location>
</feature>
<dbReference type="EMBL" id="PZKG01000277">
    <property type="protein sequence ID" value="PTE19403.1"/>
    <property type="molecule type" value="Genomic_DNA"/>
</dbReference>
<proteinExistence type="predicted"/>
<sequence length="806" mass="81057">TVAASIDLGDRNRSITAGGALAVTAAETVEMSSNVVNVTAAVAQIGLAVGAATMSSRHASGVSSDIRRSLVNAGKISQTATSELDVTRTDVTGVSAGTVAVVVNVAKVEAEALVATRVTDATLIAAGDLALSAKYDIFARASGIGVSAGLGAIGAMVAQLEAGTEHGADALVQISGRSRLQAAYLSAQAQIASNLFGNSKVGGGGGLAAVGAQTDLTDATTAAVRIEDGSDLAGNSVVLNATADRSVDGLANAKAFAVASGAGAGMSVTTTGDARVEFYDAADSSWRTTVTGRFVQIDTLNITRKQYIVENSTGSSKINNIESGSVSLVGVSAVASNADIGTSSDKTSSVVDLGNARIVGVGSYAAPATVTLRALSTVMANDAVSVTAVSGAFGAAVAISDVTINAETDVRMSGASITNTSGNVTLESRATLRNGSDAGIFQTGYFGAAMGVSAISLTNSSTTVSIADSAILASRVEINAGRGAYIDNSLSSISSANGSLISASVGLGVAVTRNEANLTSLVDISGASDIRSGGNLVLNAIRGLMVQKHDGIVVVLAVIPYGYAVGNIGSDSITADVRLGSQARLQAGVNYQTLYQVTYAEDSTLTNVGNTPRALTAAEKTALGLAEGQDYTVGYWDSSNLALDLLYGDIVEFEAASAGTATGTVGQYYRFIGNPAGGTLSVILSKADYTDRTLWQPLGSTLTEAQGAAAGGVYGSNSLTQLAAALAQQIVVIRPAGSDDIGVTVGELGTVLYSQYRTVQEWMANHSTNAEAVARYQAQLEQIMVQLGQLGLPAPGSASASSIPDA</sequence>
<gene>
    <name evidence="1" type="ORF">C5F48_23120</name>
</gene>
<evidence type="ECO:0000313" key="2">
    <source>
        <dbReference type="Proteomes" id="UP000241010"/>
    </source>
</evidence>
<comment type="caution">
    <text evidence="1">The sequence shown here is derived from an EMBL/GenBank/DDBJ whole genome shotgun (WGS) entry which is preliminary data.</text>
</comment>
<dbReference type="AlphaFoldDB" id="A0A2T4JNG6"/>
<keyword evidence="2" id="KW-1185">Reference proteome</keyword>
<reference evidence="1 2" key="1">
    <citation type="submission" date="2018-03" db="EMBL/GenBank/DDBJ databases">
        <title>Cereibacter changlensis.</title>
        <authorList>
            <person name="Meyer T.E."/>
            <person name="Miller S."/>
            <person name="Lodha T."/>
            <person name="Gandham S."/>
            <person name="Chintalapati S."/>
            <person name="Chintalapati V.R."/>
        </authorList>
    </citation>
    <scope>NUCLEOTIDE SEQUENCE [LARGE SCALE GENOMIC DNA]</scope>
    <source>
        <strain evidence="1 2">JA139</strain>
    </source>
</reference>
<evidence type="ECO:0000313" key="1">
    <source>
        <dbReference type="EMBL" id="PTE19403.1"/>
    </source>
</evidence>
<dbReference type="Proteomes" id="UP000241010">
    <property type="component" value="Unassembled WGS sequence"/>
</dbReference>
<dbReference type="RefSeq" id="WP_181247762.1">
    <property type="nucleotide sequence ID" value="NZ_PZKG01000277.1"/>
</dbReference>
<protein>
    <submittedName>
        <fullName evidence="1">Uncharacterized protein</fullName>
    </submittedName>
</protein>
<accession>A0A2T4JNG6</accession>
<name>A0A2T4JNG6_9RHOB</name>
<organism evidence="1 2">
    <name type="scientific">Cereibacter changlensis JA139</name>
    <dbReference type="NCBI Taxonomy" id="1188249"/>
    <lineage>
        <taxon>Bacteria</taxon>
        <taxon>Pseudomonadati</taxon>
        <taxon>Pseudomonadota</taxon>
        <taxon>Alphaproteobacteria</taxon>
        <taxon>Rhodobacterales</taxon>
        <taxon>Paracoccaceae</taxon>
        <taxon>Cereibacter</taxon>
    </lineage>
</organism>
<feature type="non-terminal residue" evidence="1">
    <location>
        <position position="806"/>
    </location>
</feature>